<feature type="region of interest" description="Disordered" evidence="1">
    <location>
        <begin position="14"/>
        <end position="51"/>
    </location>
</feature>
<organism evidence="2 3">
    <name type="scientific">Araneus ventricosus</name>
    <name type="common">Orbweaver spider</name>
    <name type="synonym">Epeira ventricosa</name>
    <dbReference type="NCBI Taxonomy" id="182803"/>
    <lineage>
        <taxon>Eukaryota</taxon>
        <taxon>Metazoa</taxon>
        <taxon>Ecdysozoa</taxon>
        <taxon>Arthropoda</taxon>
        <taxon>Chelicerata</taxon>
        <taxon>Arachnida</taxon>
        <taxon>Araneae</taxon>
        <taxon>Araneomorphae</taxon>
        <taxon>Entelegynae</taxon>
        <taxon>Araneoidea</taxon>
        <taxon>Araneidae</taxon>
        <taxon>Araneus</taxon>
    </lineage>
</organism>
<evidence type="ECO:0000256" key="1">
    <source>
        <dbReference type="SAM" id="MobiDB-lite"/>
    </source>
</evidence>
<sequence length="164" mass="18951">MQCDSKRSAYKLLEKVESTKTRQNHTGTRDQKRHSDGLEDTERYRNEKPITGRSSSVDDILCFDSAFLPIAAGSAWIDEFIRKHPAHSGHLQQRRRYCNEDGVFIASDMKRFQVFIHAYAAENMNDTNWNPITTLPFNTSGWRLLSYIPGDTVLLWGPPQQFTR</sequence>
<dbReference type="AlphaFoldDB" id="A0A4Y2UXM9"/>
<feature type="compositionally biased region" description="Basic and acidic residues" evidence="1">
    <location>
        <begin position="27"/>
        <end position="50"/>
    </location>
</feature>
<reference evidence="2 3" key="1">
    <citation type="journal article" date="2019" name="Sci. Rep.">
        <title>Orb-weaving spider Araneus ventricosus genome elucidates the spidroin gene catalogue.</title>
        <authorList>
            <person name="Kono N."/>
            <person name="Nakamura H."/>
            <person name="Ohtoshi R."/>
            <person name="Moran D.A.P."/>
            <person name="Shinohara A."/>
            <person name="Yoshida Y."/>
            <person name="Fujiwara M."/>
            <person name="Mori M."/>
            <person name="Tomita M."/>
            <person name="Arakawa K."/>
        </authorList>
    </citation>
    <scope>NUCLEOTIDE SEQUENCE [LARGE SCALE GENOMIC DNA]</scope>
</reference>
<evidence type="ECO:0000313" key="3">
    <source>
        <dbReference type="Proteomes" id="UP000499080"/>
    </source>
</evidence>
<accession>A0A4Y2UXM9</accession>
<protein>
    <submittedName>
        <fullName evidence="2">Uncharacterized protein</fullName>
    </submittedName>
</protein>
<dbReference type="Proteomes" id="UP000499080">
    <property type="component" value="Unassembled WGS sequence"/>
</dbReference>
<name>A0A4Y2UXM9_ARAVE</name>
<comment type="caution">
    <text evidence="2">The sequence shown here is derived from an EMBL/GenBank/DDBJ whole genome shotgun (WGS) entry which is preliminary data.</text>
</comment>
<keyword evidence="3" id="KW-1185">Reference proteome</keyword>
<evidence type="ECO:0000313" key="2">
    <source>
        <dbReference type="EMBL" id="GBO17653.1"/>
    </source>
</evidence>
<dbReference type="EMBL" id="BGPR01041387">
    <property type="protein sequence ID" value="GBO17653.1"/>
    <property type="molecule type" value="Genomic_DNA"/>
</dbReference>
<proteinExistence type="predicted"/>
<gene>
    <name evidence="2" type="ORF">AVEN_37890_1</name>
</gene>